<feature type="region of interest" description="Disordered" evidence="1">
    <location>
        <begin position="132"/>
        <end position="160"/>
    </location>
</feature>
<feature type="transmembrane region" description="Helical" evidence="2">
    <location>
        <begin position="325"/>
        <end position="344"/>
    </location>
</feature>
<sequence>MTVLDPMSCTPADLANPAITQMDLARIAQFRPDLHPLVRKHPACYPELAVWIEQRAALQESEAAQWSGTGREPSDDGAAAGPARASAASAEASEPSSRSAPSTASASATTASITPISDAVEVAASPAQVTDFAPLERPSNGRPAALASPASADDTATPIGNVASPATAVVSAGPARSTRSAPEVIPPSSAPGIITAVPGMAAPASEPHGPAAPATSAASGPSAPGGRAPAVSGTDPVGASAARSAPEPLIPASAVPSATEGPVPGEPPAPDEGGAASTRRHLLLYAVPVLSVLCLVSTFLPIVTITFDTGTWSFNYWNGDGLQEALLLLVAFIVATGIGLAAIITPRRSRLILTGIAGAASAFLAISDGFRNIFRFSGNVPDMPGATGASVGAGAILLAAGGVALMLLSVLHLAFAMRDEPGGWAGRGGRPSSSHSGHEG</sequence>
<feature type="compositionally biased region" description="Low complexity" evidence="1">
    <location>
        <begin position="209"/>
        <end position="233"/>
    </location>
</feature>
<accession>A0ABY1IFN4</accession>
<evidence type="ECO:0000256" key="1">
    <source>
        <dbReference type="SAM" id="MobiDB-lite"/>
    </source>
</evidence>
<feature type="compositionally biased region" description="Low complexity" evidence="1">
    <location>
        <begin position="143"/>
        <end position="157"/>
    </location>
</feature>
<organism evidence="4 5">
    <name type="scientific">Actinomyces denticolens</name>
    <dbReference type="NCBI Taxonomy" id="52767"/>
    <lineage>
        <taxon>Bacteria</taxon>
        <taxon>Bacillati</taxon>
        <taxon>Actinomycetota</taxon>
        <taxon>Actinomycetes</taxon>
        <taxon>Actinomycetales</taxon>
        <taxon>Actinomycetaceae</taxon>
        <taxon>Actinomyces</taxon>
    </lineage>
</organism>
<feature type="compositionally biased region" description="Low complexity" evidence="1">
    <location>
        <begin position="76"/>
        <end position="108"/>
    </location>
</feature>
<keyword evidence="2" id="KW-0812">Transmembrane</keyword>
<reference evidence="4 5" key="1">
    <citation type="submission" date="2016-11" db="EMBL/GenBank/DDBJ databases">
        <authorList>
            <person name="Varghese N."/>
            <person name="Submissions S."/>
        </authorList>
    </citation>
    <scope>NUCLEOTIDE SEQUENCE [LARGE SCALE GENOMIC DNA]</scope>
    <source>
        <strain evidence="4 5">PA</strain>
    </source>
</reference>
<keyword evidence="2" id="KW-1133">Transmembrane helix</keyword>
<feature type="transmembrane region" description="Helical" evidence="2">
    <location>
        <begin position="351"/>
        <end position="370"/>
    </location>
</feature>
<protein>
    <recommendedName>
        <fullName evidence="3">Leucine rich repeat variant domain-containing protein</fullName>
    </recommendedName>
</protein>
<evidence type="ECO:0000313" key="4">
    <source>
        <dbReference type="EMBL" id="SHJ10348.1"/>
    </source>
</evidence>
<comment type="caution">
    <text evidence="4">The sequence shown here is derived from an EMBL/GenBank/DDBJ whole genome shotgun (WGS) entry which is preliminary data.</text>
</comment>
<name>A0ABY1IFN4_9ACTO</name>
<dbReference type="RefSeq" id="WP_073453719.1">
    <property type="nucleotide sequence ID" value="NZ_FQYL01000011.1"/>
</dbReference>
<keyword evidence="5" id="KW-1185">Reference proteome</keyword>
<keyword evidence="2" id="KW-0472">Membrane</keyword>
<evidence type="ECO:0000259" key="3">
    <source>
        <dbReference type="Pfam" id="PF25591"/>
    </source>
</evidence>
<proteinExistence type="predicted"/>
<feature type="domain" description="Leucine rich repeat variant" evidence="3">
    <location>
        <begin position="10"/>
        <end position="62"/>
    </location>
</feature>
<dbReference type="EMBL" id="FQYL01000011">
    <property type="protein sequence ID" value="SHJ10348.1"/>
    <property type="molecule type" value="Genomic_DNA"/>
</dbReference>
<evidence type="ECO:0000313" key="5">
    <source>
        <dbReference type="Proteomes" id="UP000184390"/>
    </source>
</evidence>
<gene>
    <name evidence="4" type="ORF">SAMN05216246_11133</name>
</gene>
<dbReference type="Proteomes" id="UP000184390">
    <property type="component" value="Unassembled WGS sequence"/>
</dbReference>
<feature type="region of interest" description="Disordered" evidence="1">
    <location>
        <begin position="199"/>
        <end position="275"/>
    </location>
</feature>
<evidence type="ECO:0000256" key="2">
    <source>
        <dbReference type="SAM" id="Phobius"/>
    </source>
</evidence>
<feature type="transmembrane region" description="Helical" evidence="2">
    <location>
        <begin position="282"/>
        <end position="305"/>
    </location>
</feature>
<dbReference type="Pfam" id="PF25591">
    <property type="entry name" value="LRV_2"/>
    <property type="match status" value="1"/>
</dbReference>
<feature type="region of interest" description="Disordered" evidence="1">
    <location>
        <begin position="62"/>
        <end position="108"/>
    </location>
</feature>
<dbReference type="InterPro" id="IPR057893">
    <property type="entry name" value="LRV_2"/>
</dbReference>
<feature type="transmembrane region" description="Helical" evidence="2">
    <location>
        <begin position="390"/>
        <end position="415"/>
    </location>
</feature>